<reference evidence="1" key="1">
    <citation type="submission" date="2019-11" db="UniProtKB">
        <authorList>
            <consortium name="WormBaseParasite"/>
        </authorList>
    </citation>
    <scope>IDENTIFICATION</scope>
</reference>
<organism evidence="1">
    <name type="scientific">Mesocestoides corti</name>
    <name type="common">Flatworm</name>
    <dbReference type="NCBI Taxonomy" id="53468"/>
    <lineage>
        <taxon>Eukaryota</taxon>
        <taxon>Metazoa</taxon>
        <taxon>Spiralia</taxon>
        <taxon>Lophotrochozoa</taxon>
        <taxon>Platyhelminthes</taxon>
        <taxon>Cestoda</taxon>
        <taxon>Eucestoda</taxon>
        <taxon>Cyclophyllidea</taxon>
        <taxon>Mesocestoididae</taxon>
        <taxon>Mesocestoides</taxon>
    </lineage>
</organism>
<evidence type="ECO:0000313" key="1">
    <source>
        <dbReference type="WBParaSite" id="MCU_005499-RA"/>
    </source>
</evidence>
<name>A0A5K3F4T5_MESCO</name>
<sequence>MSWLPRSQCWQDYVISSSCTNRILRKVSEPRTTALLCLEAKHMHKGKCNCDNYFVASSKRPHVARVNKHCLRNCTSCSHARSEINVKRAYAN</sequence>
<dbReference type="AlphaFoldDB" id="A0A5K3F4T5"/>
<protein>
    <submittedName>
        <fullName evidence="1">ShKT domain-containing protein</fullName>
    </submittedName>
</protein>
<dbReference type="WBParaSite" id="MCU_005499-RA">
    <property type="protein sequence ID" value="MCU_005499-RA"/>
    <property type="gene ID" value="MCU_005499"/>
</dbReference>
<proteinExistence type="predicted"/>
<accession>A0A5K3F4T5</accession>